<dbReference type="GeneID" id="27690443"/>
<evidence type="ECO:0000313" key="2">
    <source>
        <dbReference type="Proteomes" id="UP000053201"/>
    </source>
</evidence>
<dbReference type="VEuPathDB" id="FungiDB:SPPG_07213"/>
<dbReference type="Proteomes" id="UP000053201">
    <property type="component" value="Unassembled WGS sequence"/>
</dbReference>
<dbReference type="InParanoid" id="A0A0L0H8N3"/>
<protein>
    <submittedName>
        <fullName evidence="1">Uncharacterized protein</fullName>
    </submittedName>
</protein>
<reference evidence="1 2" key="1">
    <citation type="submission" date="2009-08" db="EMBL/GenBank/DDBJ databases">
        <title>The Genome Sequence of Spizellomyces punctatus strain DAOM BR117.</title>
        <authorList>
            <consortium name="The Broad Institute Genome Sequencing Platform"/>
            <person name="Russ C."/>
            <person name="Cuomo C."/>
            <person name="Shea T."/>
            <person name="Young S.K."/>
            <person name="Zeng Q."/>
            <person name="Koehrsen M."/>
            <person name="Haas B."/>
            <person name="Borodovsky M."/>
            <person name="Guigo R."/>
            <person name="Alvarado L."/>
            <person name="Berlin A."/>
            <person name="Bochicchio J."/>
            <person name="Borenstein D."/>
            <person name="Chapman S."/>
            <person name="Chen Z."/>
            <person name="Engels R."/>
            <person name="Freedman E."/>
            <person name="Gellesch M."/>
            <person name="Goldberg J."/>
            <person name="Griggs A."/>
            <person name="Gujja S."/>
            <person name="Heiman D."/>
            <person name="Hepburn T."/>
            <person name="Howarth C."/>
            <person name="Jen D."/>
            <person name="Larson L."/>
            <person name="Lewis B."/>
            <person name="Mehta T."/>
            <person name="Park D."/>
            <person name="Pearson M."/>
            <person name="Roberts A."/>
            <person name="Saif S."/>
            <person name="Shenoy N."/>
            <person name="Sisk P."/>
            <person name="Stolte C."/>
            <person name="Sykes S."/>
            <person name="Thomson T."/>
            <person name="Walk T."/>
            <person name="White J."/>
            <person name="Yandava C."/>
            <person name="Burger G."/>
            <person name="Gray M.W."/>
            <person name="Holland P.W.H."/>
            <person name="King N."/>
            <person name="Lang F.B.F."/>
            <person name="Roger A.J."/>
            <person name="Ruiz-Trillo I."/>
            <person name="Lander E."/>
            <person name="Nusbaum C."/>
        </authorList>
    </citation>
    <scope>NUCLEOTIDE SEQUENCE [LARGE SCALE GENOMIC DNA]</scope>
    <source>
        <strain evidence="1 2">DAOM BR117</strain>
    </source>
</reference>
<keyword evidence="2" id="KW-1185">Reference proteome</keyword>
<dbReference type="RefSeq" id="XP_016605324.1">
    <property type="nucleotide sequence ID" value="XM_016755378.1"/>
</dbReference>
<evidence type="ECO:0000313" key="1">
    <source>
        <dbReference type="EMBL" id="KNC97284.1"/>
    </source>
</evidence>
<dbReference type="EMBL" id="KQ257464">
    <property type="protein sequence ID" value="KNC97284.1"/>
    <property type="molecule type" value="Genomic_DNA"/>
</dbReference>
<organism evidence="1 2">
    <name type="scientific">Spizellomyces punctatus (strain DAOM BR117)</name>
    <dbReference type="NCBI Taxonomy" id="645134"/>
    <lineage>
        <taxon>Eukaryota</taxon>
        <taxon>Fungi</taxon>
        <taxon>Fungi incertae sedis</taxon>
        <taxon>Chytridiomycota</taxon>
        <taxon>Chytridiomycota incertae sedis</taxon>
        <taxon>Chytridiomycetes</taxon>
        <taxon>Spizellomycetales</taxon>
        <taxon>Spizellomycetaceae</taxon>
        <taxon>Spizellomyces</taxon>
    </lineage>
</organism>
<name>A0A0L0H8N3_SPIPD</name>
<proteinExistence type="predicted"/>
<gene>
    <name evidence="1" type="ORF">SPPG_07213</name>
</gene>
<dbReference type="AlphaFoldDB" id="A0A0L0H8N3"/>
<dbReference type="OrthoDB" id="2152737at2759"/>
<sequence length="107" mass="11987">MRQEAETVEKNKAFRSHRGMCFEGSIMMDGTSVSVYLKHPEADKYGKCGGGKKSAKTLEAEVKAVYVENNLPACRAAENFVIIDTNKHDLLYCQDSNGMTFHYTTNQ</sequence>
<accession>A0A0L0H8N3</accession>